<evidence type="ECO:0000313" key="8">
    <source>
        <dbReference type="EMBL" id="CAD7093258.1"/>
    </source>
</evidence>
<dbReference type="InterPro" id="IPR051487">
    <property type="entry name" value="Ser/Thr_Proteases_Immune/Dev"/>
</dbReference>
<keyword evidence="3" id="KW-0378">Hydrolase</keyword>
<dbReference type="FunFam" id="2.40.10.10:FF:000073">
    <property type="entry name" value="Trypsin alpha"/>
    <property type="match status" value="1"/>
</dbReference>
<dbReference type="PROSITE" id="PS00134">
    <property type="entry name" value="TRYPSIN_HIS"/>
    <property type="match status" value="1"/>
</dbReference>
<evidence type="ECO:0000256" key="5">
    <source>
        <dbReference type="ARBA" id="ARBA00023157"/>
    </source>
</evidence>
<dbReference type="OrthoDB" id="6755574at2759"/>
<keyword evidence="2" id="KW-0645">Protease</keyword>
<dbReference type="InterPro" id="IPR018114">
    <property type="entry name" value="TRYPSIN_HIS"/>
</dbReference>
<protein>
    <recommendedName>
        <fullName evidence="7">Peptidase S1 domain-containing protein</fullName>
    </recommendedName>
</protein>
<dbReference type="EMBL" id="LR899014">
    <property type="protein sequence ID" value="CAD7093258.1"/>
    <property type="molecule type" value="Genomic_DNA"/>
</dbReference>
<dbReference type="PROSITE" id="PS50240">
    <property type="entry name" value="TRYPSIN_DOM"/>
    <property type="match status" value="1"/>
</dbReference>
<evidence type="ECO:0000256" key="4">
    <source>
        <dbReference type="ARBA" id="ARBA00022825"/>
    </source>
</evidence>
<proteinExistence type="inferred from homology"/>
<dbReference type="InterPro" id="IPR001314">
    <property type="entry name" value="Peptidase_S1A"/>
</dbReference>
<dbReference type="SUPFAM" id="SSF50494">
    <property type="entry name" value="Trypsin-like serine proteases"/>
    <property type="match status" value="1"/>
</dbReference>
<dbReference type="SMART" id="SM00020">
    <property type="entry name" value="Tryp_SPc"/>
    <property type="match status" value="1"/>
</dbReference>
<keyword evidence="5" id="KW-1015">Disulfide bond</keyword>
<gene>
    <name evidence="8" type="ORF">HERILL_LOCUS15548</name>
</gene>
<accession>A0A7R8Z2V2</accession>
<sequence>MKSEGIKDREEENNEFIVGGIAARSPIPYQVSLQNLAPNRWDHFCGGSIITQFHIVTAAHCLPGKHPSQISVVVGTLRRSSGGIRHHVERIRLHPQYVEFVQNDIAMIKVIIPFTWSNHIRPIQFRSGAYVPGGVPCRLSGWGFVNQNLPLPEILQTLNLRTVSDQQCRRSFLIGPTHVCADAGLYRGACYADSGGPLVSWDRSLLIGIVSFGHRTCGTGSPDVYTRVSSLVGWIENEIRF</sequence>
<dbReference type="Gene3D" id="2.40.10.10">
    <property type="entry name" value="Trypsin-like serine proteases"/>
    <property type="match status" value="1"/>
</dbReference>
<dbReference type="InParanoid" id="A0A7R8Z2V2"/>
<organism evidence="8 9">
    <name type="scientific">Hermetia illucens</name>
    <name type="common">Black soldier fly</name>
    <dbReference type="NCBI Taxonomy" id="343691"/>
    <lineage>
        <taxon>Eukaryota</taxon>
        <taxon>Metazoa</taxon>
        <taxon>Ecdysozoa</taxon>
        <taxon>Arthropoda</taxon>
        <taxon>Hexapoda</taxon>
        <taxon>Insecta</taxon>
        <taxon>Pterygota</taxon>
        <taxon>Neoptera</taxon>
        <taxon>Endopterygota</taxon>
        <taxon>Diptera</taxon>
        <taxon>Brachycera</taxon>
        <taxon>Stratiomyomorpha</taxon>
        <taxon>Stratiomyidae</taxon>
        <taxon>Hermetiinae</taxon>
        <taxon>Hermetia</taxon>
    </lineage>
</organism>
<dbReference type="GO" id="GO:0004252">
    <property type="term" value="F:serine-type endopeptidase activity"/>
    <property type="evidence" value="ECO:0007669"/>
    <property type="project" value="InterPro"/>
</dbReference>
<feature type="domain" description="Peptidase S1" evidence="7">
    <location>
        <begin position="17"/>
        <end position="240"/>
    </location>
</feature>
<dbReference type="PRINTS" id="PR00722">
    <property type="entry name" value="CHYMOTRYPSIN"/>
</dbReference>
<reference evidence="8 9" key="1">
    <citation type="submission" date="2020-11" db="EMBL/GenBank/DDBJ databases">
        <authorList>
            <person name="Wallbank WR R."/>
            <person name="Pardo Diaz C."/>
            <person name="Kozak K."/>
            <person name="Martin S."/>
            <person name="Jiggins C."/>
            <person name="Moest M."/>
            <person name="Warren A I."/>
            <person name="Generalovic N T."/>
            <person name="Byers J.R.P. K."/>
            <person name="Montejo-Kovacevich G."/>
            <person name="Yen C E."/>
        </authorList>
    </citation>
    <scope>NUCLEOTIDE SEQUENCE [LARGE SCALE GENOMIC DNA]</scope>
</reference>
<dbReference type="InterPro" id="IPR043504">
    <property type="entry name" value="Peptidase_S1_PA_chymotrypsin"/>
</dbReference>
<evidence type="ECO:0000256" key="2">
    <source>
        <dbReference type="ARBA" id="ARBA00022670"/>
    </source>
</evidence>
<evidence type="ECO:0000256" key="6">
    <source>
        <dbReference type="ARBA" id="ARBA00024195"/>
    </source>
</evidence>
<evidence type="ECO:0000256" key="3">
    <source>
        <dbReference type="ARBA" id="ARBA00022801"/>
    </source>
</evidence>
<dbReference type="InterPro" id="IPR009003">
    <property type="entry name" value="Peptidase_S1_PA"/>
</dbReference>
<comment type="subcellular location">
    <subcellularLocation>
        <location evidence="1">Secreted</location>
        <location evidence="1">Extracellular space</location>
    </subcellularLocation>
</comment>
<evidence type="ECO:0000256" key="1">
    <source>
        <dbReference type="ARBA" id="ARBA00004239"/>
    </source>
</evidence>
<dbReference type="PANTHER" id="PTHR24256">
    <property type="entry name" value="TRYPTASE-RELATED"/>
    <property type="match status" value="1"/>
</dbReference>
<dbReference type="Proteomes" id="UP000594454">
    <property type="component" value="Chromosome 6"/>
</dbReference>
<dbReference type="Pfam" id="PF00089">
    <property type="entry name" value="Trypsin"/>
    <property type="match status" value="1"/>
</dbReference>
<dbReference type="CDD" id="cd00190">
    <property type="entry name" value="Tryp_SPc"/>
    <property type="match status" value="1"/>
</dbReference>
<evidence type="ECO:0000313" key="9">
    <source>
        <dbReference type="Proteomes" id="UP000594454"/>
    </source>
</evidence>
<dbReference type="GO" id="GO:0006508">
    <property type="term" value="P:proteolysis"/>
    <property type="evidence" value="ECO:0007669"/>
    <property type="project" value="UniProtKB-KW"/>
</dbReference>
<dbReference type="AlphaFoldDB" id="A0A7R8Z2V2"/>
<dbReference type="GO" id="GO:0005576">
    <property type="term" value="C:extracellular region"/>
    <property type="evidence" value="ECO:0007669"/>
    <property type="project" value="UniProtKB-SubCell"/>
</dbReference>
<dbReference type="FunFam" id="2.40.10.10:FF:000036">
    <property type="entry name" value="Trypsin beta"/>
    <property type="match status" value="1"/>
</dbReference>
<evidence type="ECO:0000259" key="7">
    <source>
        <dbReference type="PROSITE" id="PS50240"/>
    </source>
</evidence>
<keyword evidence="9" id="KW-1185">Reference proteome</keyword>
<comment type="similarity">
    <text evidence="6">Belongs to the peptidase S1 family. CLIP subfamily.</text>
</comment>
<dbReference type="InterPro" id="IPR001254">
    <property type="entry name" value="Trypsin_dom"/>
</dbReference>
<name>A0A7R8Z2V2_HERIL</name>
<keyword evidence="4" id="KW-0720">Serine protease</keyword>